<dbReference type="AlphaFoldDB" id="A0A5B2VY91"/>
<dbReference type="Proteomes" id="UP000324611">
    <property type="component" value="Unassembled WGS sequence"/>
</dbReference>
<feature type="transmembrane region" description="Helical" evidence="2">
    <location>
        <begin position="107"/>
        <end position="127"/>
    </location>
</feature>
<reference evidence="3 4" key="2">
    <citation type="submission" date="2019-09" db="EMBL/GenBank/DDBJ databases">
        <authorList>
            <person name="Jin C."/>
        </authorList>
    </citation>
    <scope>NUCLEOTIDE SEQUENCE [LARGE SCALE GENOMIC DNA]</scope>
    <source>
        <strain evidence="3 4">BN140078</strain>
    </source>
</reference>
<dbReference type="Pfam" id="PF13174">
    <property type="entry name" value="TPR_6"/>
    <property type="match status" value="1"/>
</dbReference>
<dbReference type="InterPro" id="IPR011990">
    <property type="entry name" value="TPR-like_helical_dom_sf"/>
</dbReference>
<feature type="compositionally biased region" description="Basic and acidic residues" evidence="1">
    <location>
        <begin position="211"/>
        <end position="220"/>
    </location>
</feature>
<gene>
    <name evidence="3" type="ORF">F0L74_11465</name>
</gene>
<reference evidence="3 4" key="1">
    <citation type="submission" date="2019-09" db="EMBL/GenBank/DDBJ databases">
        <title>Chitinophaga ginsengihumi sp. nov., isolated from soil of ginseng rhizosphere.</title>
        <authorList>
            <person name="Lee J."/>
        </authorList>
    </citation>
    <scope>NUCLEOTIDE SEQUENCE [LARGE SCALE GENOMIC DNA]</scope>
    <source>
        <strain evidence="3 4">BN140078</strain>
    </source>
</reference>
<dbReference type="RefSeq" id="WP_149838001.1">
    <property type="nucleotide sequence ID" value="NZ_VUOC01000002.1"/>
</dbReference>
<protein>
    <submittedName>
        <fullName evidence="3">Tetratricopeptide repeat protein</fullName>
    </submittedName>
</protein>
<dbReference type="Gene3D" id="1.25.40.10">
    <property type="entry name" value="Tetratricopeptide repeat domain"/>
    <property type="match status" value="1"/>
</dbReference>
<proteinExistence type="predicted"/>
<dbReference type="InterPro" id="IPR019734">
    <property type="entry name" value="TPR_rpt"/>
</dbReference>
<evidence type="ECO:0000256" key="1">
    <source>
        <dbReference type="SAM" id="MobiDB-lite"/>
    </source>
</evidence>
<dbReference type="SUPFAM" id="SSF48452">
    <property type="entry name" value="TPR-like"/>
    <property type="match status" value="1"/>
</dbReference>
<name>A0A5B2VY91_9BACT</name>
<evidence type="ECO:0000313" key="4">
    <source>
        <dbReference type="Proteomes" id="UP000324611"/>
    </source>
</evidence>
<keyword evidence="2" id="KW-0472">Membrane</keyword>
<keyword evidence="2" id="KW-0812">Transmembrane</keyword>
<evidence type="ECO:0000256" key="2">
    <source>
        <dbReference type="SAM" id="Phobius"/>
    </source>
</evidence>
<feature type="compositionally biased region" description="Basic and acidic residues" evidence="1">
    <location>
        <begin position="246"/>
        <end position="256"/>
    </location>
</feature>
<keyword evidence="4" id="KW-1185">Reference proteome</keyword>
<comment type="caution">
    <text evidence="3">The sequence shown here is derived from an EMBL/GenBank/DDBJ whole genome shotgun (WGS) entry which is preliminary data.</text>
</comment>
<accession>A0A5B2VY91</accession>
<organism evidence="3 4">
    <name type="scientific">Chitinophaga agrisoli</name>
    <dbReference type="NCBI Taxonomy" id="2607653"/>
    <lineage>
        <taxon>Bacteria</taxon>
        <taxon>Pseudomonadati</taxon>
        <taxon>Bacteroidota</taxon>
        <taxon>Chitinophagia</taxon>
        <taxon>Chitinophagales</taxon>
        <taxon>Chitinophagaceae</taxon>
        <taxon>Chitinophaga</taxon>
    </lineage>
</organism>
<evidence type="ECO:0000313" key="3">
    <source>
        <dbReference type="EMBL" id="KAA2243126.1"/>
    </source>
</evidence>
<keyword evidence="2" id="KW-1133">Transmembrane helix</keyword>
<dbReference type="EMBL" id="VUOC01000002">
    <property type="protein sequence ID" value="KAA2243126.1"/>
    <property type="molecule type" value="Genomic_DNA"/>
</dbReference>
<dbReference type="Pfam" id="PF13181">
    <property type="entry name" value="TPR_8"/>
    <property type="match status" value="1"/>
</dbReference>
<feature type="region of interest" description="Disordered" evidence="1">
    <location>
        <begin position="186"/>
        <end position="265"/>
    </location>
</feature>
<sequence length="349" mass="38616">MSNNTVHNENEKLLKIFAGIRCLNRDQLPRYLQGRLTDIEKHLVEQHLVDCDLCFEALQALQQEGQLEQYQGLSANIQQYIRESIKPVSQLQKMERYVRKTKQRESMLIYFWLVAFIVGGGAILYLMQQYNYHKPVVARPVIPVLPAASVAAAPLPPPADSTSTAKPAPLAAAATPPVIPVVKKDTVKAAPPPAKKLTPADSAKKAPPPKTVKDTVKRAPDSNAMAKPAPARNDTPAATVAHNNTPKKEEKKEESSKPAASSSTAMDTDEFLYKAAMVYQQQGDLNEAINRYKRLSSSGNPRIGEMARYQMGVCYRNKGQNGKARRIFKEVVRMDGNMKQAAQQALDNL</sequence>